<feature type="domain" description="Enolase C-terminal TIM barrel" evidence="7">
    <location>
        <begin position="88"/>
        <end position="187"/>
    </location>
</feature>
<organism evidence="8 9">
    <name type="scientific">Hibiscus syriacus</name>
    <name type="common">Rose of Sharon</name>
    <dbReference type="NCBI Taxonomy" id="106335"/>
    <lineage>
        <taxon>Eukaryota</taxon>
        <taxon>Viridiplantae</taxon>
        <taxon>Streptophyta</taxon>
        <taxon>Embryophyta</taxon>
        <taxon>Tracheophyta</taxon>
        <taxon>Spermatophyta</taxon>
        <taxon>Magnoliopsida</taxon>
        <taxon>eudicotyledons</taxon>
        <taxon>Gunneridae</taxon>
        <taxon>Pentapetalae</taxon>
        <taxon>rosids</taxon>
        <taxon>malvids</taxon>
        <taxon>Malvales</taxon>
        <taxon>Malvaceae</taxon>
        <taxon>Malvoideae</taxon>
        <taxon>Hibiscus</taxon>
    </lineage>
</organism>
<evidence type="ECO:0000256" key="6">
    <source>
        <dbReference type="SAM" id="MobiDB-lite"/>
    </source>
</evidence>
<dbReference type="AlphaFoldDB" id="A0A6A2XBG7"/>
<dbReference type="PRINTS" id="PR00148">
    <property type="entry name" value="ENOLASE"/>
</dbReference>
<dbReference type="UniPathway" id="UPA00109">
    <property type="reaction ID" value="UER00187"/>
</dbReference>
<name>A0A6A2XBG7_HIBSY</name>
<dbReference type="GO" id="GO:0000287">
    <property type="term" value="F:magnesium ion binding"/>
    <property type="evidence" value="ECO:0007669"/>
    <property type="project" value="InterPro"/>
</dbReference>
<gene>
    <name evidence="8" type="ORF">F3Y22_tig00111837pilonHSYRG00464</name>
</gene>
<dbReference type="Pfam" id="PF00113">
    <property type="entry name" value="Enolase_C"/>
    <property type="match status" value="1"/>
</dbReference>
<reference evidence="8" key="1">
    <citation type="submission" date="2019-09" db="EMBL/GenBank/DDBJ databases">
        <title>Draft genome information of white flower Hibiscus syriacus.</title>
        <authorList>
            <person name="Kim Y.-M."/>
        </authorList>
    </citation>
    <scope>NUCLEOTIDE SEQUENCE [LARGE SCALE GENOMIC DNA]</scope>
    <source>
        <strain evidence="8">YM2019G1</strain>
    </source>
</reference>
<keyword evidence="9" id="KW-1185">Reference proteome</keyword>
<dbReference type="SUPFAM" id="SSF51604">
    <property type="entry name" value="Enolase C-terminal domain-like"/>
    <property type="match status" value="1"/>
</dbReference>
<dbReference type="EC" id="4.2.1.11" evidence="3"/>
<dbReference type="Proteomes" id="UP000436088">
    <property type="component" value="Unassembled WGS sequence"/>
</dbReference>
<comment type="similarity">
    <text evidence="2">Belongs to the enolase family.</text>
</comment>
<feature type="region of interest" description="Disordered" evidence="6">
    <location>
        <begin position="48"/>
        <end position="73"/>
    </location>
</feature>
<keyword evidence="5" id="KW-0456">Lyase</keyword>
<evidence type="ECO:0000313" key="9">
    <source>
        <dbReference type="Proteomes" id="UP000436088"/>
    </source>
</evidence>
<dbReference type="GO" id="GO:0004634">
    <property type="term" value="F:phosphopyruvate hydratase activity"/>
    <property type="evidence" value="ECO:0007669"/>
    <property type="project" value="UniProtKB-EC"/>
</dbReference>
<keyword evidence="4" id="KW-0324">Glycolysis</keyword>
<evidence type="ECO:0000256" key="2">
    <source>
        <dbReference type="ARBA" id="ARBA00009604"/>
    </source>
</evidence>
<dbReference type="InterPro" id="IPR020810">
    <property type="entry name" value="Enolase_C"/>
</dbReference>
<evidence type="ECO:0000256" key="3">
    <source>
        <dbReference type="ARBA" id="ARBA00012058"/>
    </source>
</evidence>
<dbReference type="GO" id="GO:0000015">
    <property type="term" value="C:phosphopyruvate hydratase complex"/>
    <property type="evidence" value="ECO:0007669"/>
    <property type="project" value="InterPro"/>
</dbReference>
<dbReference type="GO" id="GO:0006096">
    <property type="term" value="P:glycolytic process"/>
    <property type="evidence" value="ECO:0007669"/>
    <property type="project" value="UniProtKB-UniPathway"/>
</dbReference>
<comment type="pathway">
    <text evidence="1">Carbohydrate degradation; glycolysis; pyruvate from D-glyceraldehyde 3-phosphate: step 4/5.</text>
</comment>
<dbReference type="InterPro" id="IPR000941">
    <property type="entry name" value="Enolase"/>
</dbReference>
<evidence type="ECO:0000256" key="4">
    <source>
        <dbReference type="ARBA" id="ARBA00023152"/>
    </source>
</evidence>
<evidence type="ECO:0000259" key="7">
    <source>
        <dbReference type="SMART" id="SM01192"/>
    </source>
</evidence>
<protein>
    <recommendedName>
        <fullName evidence="3">phosphopyruvate hydratase</fullName>
        <ecNumber evidence="3">4.2.1.11</ecNumber>
    </recommendedName>
</protein>
<dbReference type="InterPro" id="IPR036849">
    <property type="entry name" value="Enolase-like_C_sf"/>
</dbReference>
<dbReference type="SMART" id="SM01192">
    <property type="entry name" value="Enolase_C"/>
    <property type="match status" value="1"/>
</dbReference>
<proteinExistence type="inferred from homology"/>
<evidence type="ECO:0000313" key="8">
    <source>
        <dbReference type="EMBL" id="KAE8672568.1"/>
    </source>
</evidence>
<dbReference type="Gene3D" id="3.20.20.120">
    <property type="entry name" value="Enolase-like C-terminal domain"/>
    <property type="match status" value="2"/>
</dbReference>
<evidence type="ECO:0000256" key="5">
    <source>
        <dbReference type="ARBA" id="ARBA00023239"/>
    </source>
</evidence>
<evidence type="ECO:0000256" key="1">
    <source>
        <dbReference type="ARBA" id="ARBA00005031"/>
    </source>
</evidence>
<accession>A0A6A2XBG7</accession>
<dbReference type="PANTHER" id="PTHR11902">
    <property type="entry name" value="ENOLASE"/>
    <property type="match status" value="1"/>
</dbReference>
<dbReference type="PANTHER" id="PTHR11902:SF42">
    <property type="entry name" value="ENOLASE 1, CHLOROPLASTIC"/>
    <property type="match status" value="1"/>
</dbReference>
<sequence>MDQSASTGIYETLELRDGDKTVYGGKVVLRLGFPTSLLSDREQGGLSRAAVAVPSRPESGRVGSDRGRGRGRGNTLYKHIQELSRTNELIMPVPAFNVINGGSHSGNNLAMQEFMILPVGATSFAEALRMGNEDPFDQDDWSSWASLQSSVNIQLIGDDLLVTNPKRISEAIQKKACNALLLKLLPF</sequence>
<dbReference type="EMBL" id="VEPZ02001443">
    <property type="protein sequence ID" value="KAE8672568.1"/>
    <property type="molecule type" value="Genomic_DNA"/>
</dbReference>
<comment type="caution">
    <text evidence="8">The sequence shown here is derived from an EMBL/GenBank/DDBJ whole genome shotgun (WGS) entry which is preliminary data.</text>
</comment>